<evidence type="ECO:0000313" key="1">
    <source>
        <dbReference type="EMBL" id="EKC34225.1"/>
    </source>
</evidence>
<protein>
    <submittedName>
        <fullName evidence="1">Uncharacterized protein</fullName>
    </submittedName>
</protein>
<sequence>MPYSPISYSSHNNSDQWDFVKSPYNSSVHKDYFNLVGGGSLISTNKSREDDDDAATTTSGSYTINPEDLDDDLNYRCSNDFIV</sequence>
<gene>
    <name evidence="1" type="ORF">CGI_10014169</name>
</gene>
<dbReference type="EMBL" id="JH816257">
    <property type="protein sequence ID" value="EKC34225.1"/>
    <property type="molecule type" value="Genomic_DNA"/>
</dbReference>
<name>K1QZF3_MAGGI</name>
<dbReference type="HOGENOM" id="CLU_006480_5_1_1"/>
<proteinExistence type="predicted"/>
<reference evidence="1" key="1">
    <citation type="journal article" date="2012" name="Nature">
        <title>The oyster genome reveals stress adaptation and complexity of shell formation.</title>
        <authorList>
            <person name="Zhang G."/>
            <person name="Fang X."/>
            <person name="Guo X."/>
            <person name="Li L."/>
            <person name="Luo R."/>
            <person name="Xu F."/>
            <person name="Yang P."/>
            <person name="Zhang L."/>
            <person name="Wang X."/>
            <person name="Qi H."/>
            <person name="Xiong Z."/>
            <person name="Que H."/>
            <person name="Xie Y."/>
            <person name="Holland P.W."/>
            <person name="Paps J."/>
            <person name="Zhu Y."/>
            <person name="Wu F."/>
            <person name="Chen Y."/>
            <person name="Wang J."/>
            <person name="Peng C."/>
            <person name="Meng J."/>
            <person name="Yang L."/>
            <person name="Liu J."/>
            <person name="Wen B."/>
            <person name="Zhang N."/>
            <person name="Huang Z."/>
            <person name="Zhu Q."/>
            <person name="Feng Y."/>
            <person name="Mount A."/>
            <person name="Hedgecock D."/>
            <person name="Xu Z."/>
            <person name="Liu Y."/>
            <person name="Domazet-Loso T."/>
            <person name="Du Y."/>
            <person name="Sun X."/>
            <person name="Zhang S."/>
            <person name="Liu B."/>
            <person name="Cheng P."/>
            <person name="Jiang X."/>
            <person name="Li J."/>
            <person name="Fan D."/>
            <person name="Wang W."/>
            <person name="Fu W."/>
            <person name="Wang T."/>
            <person name="Wang B."/>
            <person name="Zhang J."/>
            <person name="Peng Z."/>
            <person name="Li Y."/>
            <person name="Li N."/>
            <person name="Wang J."/>
            <person name="Chen M."/>
            <person name="He Y."/>
            <person name="Tan F."/>
            <person name="Song X."/>
            <person name="Zheng Q."/>
            <person name="Huang R."/>
            <person name="Yang H."/>
            <person name="Du X."/>
            <person name="Chen L."/>
            <person name="Yang M."/>
            <person name="Gaffney P.M."/>
            <person name="Wang S."/>
            <person name="Luo L."/>
            <person name="She Z."/>
            <person name="Ming Y."/>
            <person name="Huang W."/>
            <person name="Zhang S."/>
            <person name="Huang B."/>
            <person name="Zhang Y."/>
            <person name="Qu T."/>
            <person name="Ni P."/>
            <person name="Miao G."/>
            <person name="Wang J."/>
            <person name="Wang Q."/>
            <person name="Steinberg C.E."/>
            <person name="Wang H."/>
            <person name="Li N."/>
            <person name="Qian L."/>
            <person name="Zhang G."/>
            <person name="Li Y."/>
            <person name="Yang H."/>
            <person name="Liu X."/>
            <person name="Wang J."/>
            <person name="Yin Y."/>
            <person name="Wang J."/>
        </authorList>
    </citation>
    <scope>NUCLEOTIDE SEQUENCE [LARGE SCALE GENOMIC DNA]</scope>
    <source>
        <strain evidence="1">05x7-T-G4-1.051#20</strain>
    </source>
</reference>
<accession>K1QZF3</accession>
<organism evidence="1">
    <name type="scientific">Magallana gigas</name>
    <name type="common">Pacific oyster</name>
    <name type="synonym">Crassostrea gigas</name>
    <dbReference type="NCBI Taxonomy" id="29159"/>
    <lineage>
        <taxon>Eukaryota</taxon>
        <taxon>Metazoa</taxon>
        <taxon>Spiralia</taxon>
        <taxon>Lophotrochozoa</taxon>
        <taxon>Mollusca</taxon>
        <taxon>Bivalvia</taxon>
        <taxon>Autobranchia</taxon>
        <taxon>Pteriomorphia</taxon>
        <taxon>Ostreida</taxon>
        <taxon>Ostreoidea</taxon>
        <taxon>Ostreidae</taxon>
        <taxon>Magallana</taxon>
    </lineage>
</organism>
<dbReference type="InParanoid" id="K1QZF3"/>
<dbReference type="AlphaFoldDB" id="K1QZF3"/>